<evidence type="ECO:0000313" key="4">
    <source>
        <dbReference type="Proteomes" id="UP000236649"/>
    </source>
</evidence>
<dbReference type="EMBL" id="CP026105">
    <property type="protein sequence ID" value="AUT68297.1"/>
    <property type="molecule type" value="Genomic_DNA"/>
</dbReference>
<feature type="compositionally biased region" description="Basic and acidic residues" evidence="1">
    <location>
        <begin position="80"/>
        <end position="94"/>
    </location>
</feature>
<dbReference type="Proteomes" id="UP000236649">
    <property type="component" value="Chromosome 1"/>
</dbReference>
<evidence type="ECO:0000313" key="3">
    <source>
        <dbReference type="EMBL" id="AUT68297.1"/>
    </source>
</evidence>
<organism evidence="3 4">
    <name type="scientific">Paraburkholderia hospita</name>
    <dbReference type="NCBI Taxonomy" id="169430"/>
    <lineage>
        <taxon>Bacteria</taxon>
        <taxon>Pseudomonadati</taxon>
        <taxon>Pseudomonadota</taxon>
        <taxon>Betaproteobacteria</taxon>
        <taxon>Burkholderiales</taxon>
        <taxon>Burkholderiaceae</taxon>
        <taxon>Paraburkholderia</taxon>
    </lineage>
</organism>
<name>A0AAN1J8C5_9BURK</name>
<evidence type="ECO:0000256" key="2">
    <source>
        <dbReference type="SAM" id="SignalP"/>
    </source>
</evidence>
<accession>A0AAN1J8C5</accession>
<dbReference type="KEGG" id="phs:C2L64_08095"/>
<feature type="signal peptide" evidence="2">
    <location>
        <begin position="1"/>
        <end position="30"/>
    </location>
</feature>
<proteinExistence type="predicted"/>
<evidence type="ECO:0000256" key="1">
    <source>
        <dbReference type="SAM" id="MobiDB-lite"/>
    </source>
</evidence>
<feature type="region of interest" description="Disordered" evidence="1">
    <location>
        <begin position="43"/>
        <end position="128"/>
    </location>
</feature>
<reference evidence="3 4" key="1">
    <citation type="submission" date="2018-01" db="EMBL/GenBank/DDBJ databases">
        <title>Species boundaries and ecological features among Paraburkholderia terrae DSMZ17804T, P. hospita DSMZ17164T and P. caribensis DSMZ13236T.</title>
        <authorList>
            <person name="Pratama A.A."/>
        </authorList>
    </citation>
    <scope>NUCLEOTIDE SEQUENCE [LARGE SCALE GENOMIC DNA]</scope>
    <source>
        <strain evidence="3 4">DSM 17164</strain>
    </source>
</reference>
<keyword evidence="2" id="KW-0732">Signal</keyword>
<sequence length="171" mass="18164">MFERREKSMRKPLQTSAVLMALALSGNAVAHPNIESCCIRESGSGENLEGYPANSSRAMATSGDRNVETRDAALPGDSFRPTERVAPDRLDKSVSKVSAAPERLTISNSGDGRGDIENGRPALHPATPDTVTSLPTAFAAPHVILDGTPMLTGSWLSNGQYVLTFGLNARN</sequence>
<feature type="chain" id="PRO_5042918655" evidence="2">
    <location>
        <begin position="31"/>
        <end position="171"/>
    </location>
</feature>
<gene>
    <name evidence="3" type="ORF">C2L64_08095</name>
</gene>
<protein>
    <submittedName>
        <fullName evidence="3">Uncharacterized protein</fullName>
    </submittedName>
</protein>
<dbReference type="AlphaFoldDB" id="A0AAN1J8C5"/>